<organism evidence="2 3">
    <name type="scientific">Hymenobacter koreensis</name>
    <dbReference type="NCBI Taxonomy" id="1084523"/>
    <lineage>
        <taxon>Bacteria</taxon>
        <taxon>Pseudomonadati</taxon>
        <taxon>Bacteroidota</taxon>
        <taxon>Cytophagia</taxon>
        <taxon>Cytophagales</taxon>
        <taxon>Hymenobacteraceae</taxon>
        <taxon>Hymenobacter</taxon>
    </lineage>
</organism>
<dbReference type="RefSeq" id="WP_345225881.1">
    <property type="nucleotide sequence ID" value="NZ_BAABHA010000010.1"/>
</dbReference>
<comment type="caution">
    <text evidence="2">The sequence shown here is derived from an EMBL/GenBank/DDBJ whole genome shotgun (WGS) entry which is preliminary data.</text>
</comment>
<dbReference type="Pfam" id="PF13715">
    <property type="entry name" value="CarbopepD_reg_2"/>
    <property type="match status" value="1"/>
</dbReference>
<dbReference type="Gene3D" id="2.60.40.1120">
    <property type="entry name" value="Carboxypeptidase-like, regulatory domain"/>
    <property type="match status" value="1"/>
</dbReference>
<dbReference type="Proteomes" id="UP001500454">
    <property type="component" value="Unassembled WGS sequence"/>
</dbReference>
<proteinExistence type="predicted"/>
<evidence type="ECO:0000256" key="1">
    <source>
        <dbReference type="SAM" id="SignalP"/>
    </source>
</evidence>
<gene>
    <name evidence="2" type="ORF">GCM10023186_31840</name>
</gene>
<dbReference type="SUPFAM" id="SSF49464">
    <property type="entry name" value="Carboxypeptidase regulatory domain-like"/>
    <property type="match status" value="1"/>
</dbReference>
<accession>A0ABP8J8C8</accession>
<dbReference type="EMBL" id="BAABHA010000010">
    <property type="protein sequence ID" value="GAA4386815.1"/>
    <property type="molecule type" value="Genomic_DNA"/>
</dbReference>
<evidence type="ECO:0008006" key="4">
    <source>
        <dbReference type="Google" id="ProtNLM"/>
    </source>
</evidence>
<dbReference type="InterPro" id="IPR008969">
    <property type="entry name" value="CarboxyPept-like_regulatory"/>
</dbReference>
<keyword evidence="3" id="KW-1185">Reference proteome</keyword>
<name>A0ABP8J8C8_9BACT</name>
<protein>
    <recommendedName>
        <fullName evidence="4">Carboxypeptidase-like regulatory domain-containing protein</fullName>
    </recommendedName>
</protein>
<feature type="chain" id="PRO_5046102119" description="Carboxypeptidase-like regulatory domain-containing protein" evidence="1">
    <location>
        <begin position="21"/>
        <end position="288"/>
    </location>
</feature>
<feature type="signal peptide" evidence="1">
    <location>
        <begin position="1"/>
        <end position="20"/>
    </location>
</feature>
<sequence length="288" mass="31601">MRIVFALFLFLLLCSSVLRAQQLTGNVVTADSGQPVAFATVGVKGKAVGTTTNEAGRFAFTAPESVVAQDSVIISCIGYRPLRLTIDQVKQSNRTWQLQPARQALQEVRVRHGRVAPAVLGRDAIGGAAHWTTALRDVEALKTDERGWEIVTLLPVRKSCYLDAFSVYIEQNGFQPVRMRFMLYSVENGKPGRQLLTDDIQFVIPSQQTGWATVDLSSYNIHLPKGQTVAAGIQWLHGEKLPNATQALGGPGAIPSVGSRVAIRNKSEDNWRVLPVNVSMYLAVQQYK</sequence>
<keyword evidence="1" id="KW-0732">Signal</keyword>
<evidence type="ECO:0000313" key="3">
    <source>
        <dbReference type="Proteomes" id="UP001500454"/>
    </source>
</evidence>
<evidence type="ECO:0000313" key="2">
    <source>
        <dbReference type="EMBL" id="GAA4386815.1"/>
    </source>
</evidence>
<reference evidence="3" key="1">
    <citation type="journal article" date="2019" name="Int. J. Syst. Evol. Microbiol.">
        <title>The Global Catalogue of Microorganisms (GCM) 10K type strain sequencing project: providing services to taxonomists for standard genome sequencing and annotation.</title>
        <authorList>
            <consortium name="The Broad Institute Genomics Platform"/>
            <consortium name="The Broad Institute Genome Sequencing Center for Infectious Disease"/>
            <person name="Wu L."/>
            <person name="Ma J."/>
        </authorList>
    </citation>
    <scope>NUCLEOTIDE SEQUENCE [LARGE SCALE GENOMIC DNA]</scope>
    <source>
        <strain evidence="3">JCM 17924</strain>
    </source>
</reference>